<sequence length="76" mass="8967">MRSRRTKDYNFVRIHSALRATSAMAARLADERSQISLRRPKRRKLSSCPLSAPYKKMKINRILIVNSMTRLLFQIF</sequence>
<accession>A0A2P9AT67</accession>
<proteinExistence type="predicted"/>
<reference evidence="2" key="1">
    <citation type="submission" date="2016-12" db="EMBL/GenBank/DDBJ databases">
        <authorList>
            <person name="Brunel B."/>
        </authorList>
    </citation>
    <scope>NUCLEOTIDE SEQUENCE [LARGE SCALE GENOMIC DNA]</scope>
</reference>
<protein>
    <submittedName>
        <fullName evidence="1">Uncharacterized protein</fullName>
    </submittedName>
</protein>
<evidence type="ECO:0000313" key="2">
    <source>
        <dbReference type="Proteomes" id="UP000245698"/>
    </source>
</evidence>
<dbReference type="EMBL" id="FUIG01000051">
    <property type="protein sequence ID" value="SJM34353.1"/>
    <property type="molecule type" value="Genomic_DNA"/>
</dbReference>
<dbReference type="Proteomes" id="UP000245698">
    <property type="component" value="Unassembled WGS sequence"/>
</dbReference>
<gene>
    <name evidence="1" type="ORF">BQ8482_420003</name>
</gene>
<dbReference type="AlphaFoldDB" id="A0A2P9AT67"/>
<keyword evidence="2" id="KW-1185">Reference proteome</keyword>
<name>A0A2P9AT67_9HYPH</name>
<evidence type="ECO:0000313" key="1">
    <source>
        <dbReference type="EMBL" id="SJM34353.1"/>
    </source>
</evidence>
<organism evidence="1 2">
    <name type="scientific">Mesorhizobium delmotii</name>
    <dbReference type="NCBI Taxonomy" id="1631247"/>
    <lineage>
        <taxon>Bacteria</taxon>
        <taxon>Pseudomonadati</taxon>
        <taxon>Pseudomonadota</taxon>
        <taxon>Alphaproteobacteria</taxon>
        <taxon>Hyphomicrobiales</taxon>
        <taxon>Phyllobacteriaceae</taxon>
        <taxon>Mesorhizobium</taxon>
    </lineage>
</organism>